<feature type="compositionally biased region" description="Low complexity" evidence="1">
    <location>
        <begin position="77"/>
        <end position="93"/>
    </location>
</feature>
<feature type="compositionally biased region" description="Polar residues" evidence="1">
    <location>
        <begin position="34"/>
        <end position="49"/>
    </location>
</feature>
<dbReference type="AlphaFoldDB" id="A0AA39CJS1"/>
<dbReference type="EMBL" id="JAPDRK010000007">
    <property type="protein sequence ID" value="KAJ9610591.1"/>
    <property type="molecule type" value="Genomic_DNA"/>
</dbReference>
<feature type="compositionally biased region" description="Basic and acidic residues" evidence="1">
    <location>
        <begin position="108"/>
        <end position="157"/>
    </location>
</feature>
<protein>
    <submittedName>
        <fullName evidence="2">Uncharacterized protein</fullName>
    </submittedName>
</protein>
<accession>A0AA39CJS1</accession>
<feature type="compositionally biased region" description="Basic and acidic residues" evidence="1">
    <location>
        <begin position="50"/>
        <end position="76"/>
    </location>
</feature>
<reference evidence="2" key="1">
    <citation type="submission" date="2022-10" db="EMBL/GenBank/DDBJ databases">
        <title>Culturing micro-colonial fungi from biological soil crusts in the Mojave desert and describing Neophaeococcomyces mojavensis, and introducing the new genera and species Taxawa tesnikishii.</title>
        <authorList>
            <person name="Kurbessoian T."/>
            <person name="Stajich J.E."/>
        </authorList>
    </citation>
    <scope>NUCLEOTIDE SEQUENCE</scope>
    <source>
        <strain evidence="2">TK_41</strain>
    </source>
</reference>
<proteinExistence type="predicted"/>
<comment type="caution">
    <text evidence="2">The sequence shown here is derived from an EMBL/GenBank/DDBJ whole genome shotgun (WGS) entry which is preliminary data.</text>
</comment>
<evidence type="ECO:0000313" key="3">
    <source>
        <dbReference type="Proteomes" id="UP001172673"/>
    </source>
</evidence>
<sequence length="157" mass="17193">MLSSLRTALRPVRATRSVPAFSHPAQTYRFASQDYGSKQSGMQEGSLEQKNPRGDLEHPGPESPAAKKGETKDKPSESGNGSQQPSQGGSNEETTSHGGSPAIHRPKSAAEKDDPEVRKHNEEMENRYERSENQLSEGDNKVDKKFWSGDVGGEKEK</sequence>
<gene>
    <name evidence="2" type="ORF">H2200_005368</name>
</gene>
<name>A0AA39CJS1_9EURO</name>
<organism evidence="2 3">
    <name type="scientific">Cladophialophora chaetospira</name>
    <dbReference type="NCBI Taxonomy" id="386627"/>
    <lineage>
        <taxon>Eukaryota</taxon>
        <taxon>Fungi</taxon>
        <taxon>Dikarya</taxon>
        <taxon>Ascomycota</taxon>
        <taxon>Pezizomycotina</taxon>
        <taxon>Eurotiomycetes</taxon>
        <taxon>Chaetothyriomycetidae</taxon>
        <taxon>Chaetothyriales</taxon>
        <taxon>Herpotrichiellaceae</taxon>
        <taxon>Cladophialophora</taxon>
    </lineage>
</organism>
<keyword evidence="3" id="KW-1185">Reference proteome</keyword>
<evidence type="ECO:0000313" key="2">
    <source>
        <dbReference type="EMBL" id="KAJ9610591.1"/>
    </source>
</evidence>
<feature type="region of interest" description="Disordered" evidence="1">
    <location>
        <begin position="1"/>
        <end position="157"/>
    </location>
</feature>
<evidence type="ECO:0000256" key="1">
    <source>
        <dbReference type="SAM" id="MobiDB-lite"/>
    </source>
</evidence>
<dbReference type="Proteomes" id="UP001172673">
    <property type="component" value="Unassembled WGS sequence"/>
</dbReference>